<evidence type="ECO:0000313" key="2">
    <source>
        <dbReference type="Proteomes" id="UP001056384"/>
    </source>
</evidence>
<keyword evidence="2" id="KW-1185">Reference proteome</keyword>
<dbReference type="EMBL" id="CP099429">
    <property type="protein sequence ID" value="USW58994.1"/>
    <property type="molecule type" value="Genomic_DNA"/>
</dbReference>
<evidence type="ECO:0000313" key="1">
    <source>
        <dbReference type="EMBL" id="USW58994.1"/>
    </source>
</evidence>
<proteinExistence type="predicted"/>
<dbReference type="Proteomes" id="UP001056384">
    <property type="component" value="Chromosome 12"/>
</dbReference>
<protein>
    <submittedName>
        <fullName evidence="1">Ankyrin repeat-containing domain superfamily</fullName>
    </submittedName>
</protein>
<name>A0A9Q9EQP3_9PEZI</name>
<dbReference type="InterPro" id="IPR036770">
    <property type="entry name" value="Ankyrin_rpt-contain_sf"/>
</dbReference>
<accession>A0A9Q9EQP3</accession>
<organism evidence="1 2">
    <name type="scientific">Septoria linicola</name>
    <dbReference type="NCBI Taxonomy" id="215465"/>
    <lineage>
        <taxon>Eukaryota</taxon>
        <taxon>Fungi</taxon>
        <taxon>Dikarya</taxon>
        <taxon>Ascomycota</taxon>
        <taxon>Pezizomycotina</taxon>
        <taxon>Dothideomycetes</taxon>
        <taxon>Dothideomycetidae</taxon>
        <taxon>Mycosphaerellales</taxon>
        <taxon>Mycosphaerellaceae</taxon>
        <taxon>Septoria</taxon>
    </lineage>
</organism>
<dbReference type="AlphaFoldDB" id="A0A9Q9EQP3"/>
<reference evidence="1" key="1">
    <citation type="submission" date="2022-06" db="EMBL/GenBank/DDBJ databases">
        <title>Complete genome sequences of two strains of the flax pathogen Septoria linicola.</title>
        <authorList>
            <person name="Lapalu N."/>
            <person name="Simon A."/>
            <person name="Demenou B."/>
            <person name="Paumier D."/>
            <person name="Guillot M.-P."/>
            <person name="Gout L."/>
            <person name="Valade R."/>
        </authorList>
    </citation>
    <scope>NUCLEOTIDE SEQUENCE</scope>
    <source>
        <strain evidence="1">SE15195</strain>
    </source>
</reference>
<sequence length="225" mass="25419">MGRAGHLDTDYWGMTLLERAAICPNADICQFLLANFVYPDQSTLVTRAFEVALRCKRRNKAAVPILKLLCGDPGFDIDIQDEARSAWIDRPMKIIENIINTQLWQLDGLSIGERITVAMLYSRLSCNMFLKLAGTTYRDPQLALWRDESGKTVLHYVATQLESLLHHNAMENEKWVPRTATEAEQWVQLGAAVVRHGLNPWSRPPIAISQHVVEQRRQRGAGGAL</sequence>
<gene>
    <name evidence="1" type="ORF">Slin15195_G123130</name>
</gene>
<dbReference type="Gene3D" id="1.25.40.20">
    <property type="entry name" value="Ankyrin repeat-containing domain"/>
    <property type="match status" value="1"/>
</dbReference>